<name>A0A6J4NG81_9BACT</name>
<accession>A0A6J4NG81</accession>
<keyword evidence="1" id="KW-1133">Transmembrane helix</keyword>
<feature type="transmembrane region" description="Helical" evidence="1">
    <location>
        <begin position="143"/>
        <end position="168"/>
    </location>
</feature>
<evidence type="ECO:0000313" key="2">
    <source>
        <dbReference type="EMBL" id="CAA9387203.1"/>
    </source>
</evidence>
<proteinExistence type="predicted"/>
<dbReference type="InterPro" id="IPR019250">
    <property type="entry name" value="DUF2227_metal-bd"/>
</dbReference>
<evidence type="ECO:0000256" key="1">
    <source>
        <dbReference type="SAM" id="Phobius"/>
    </source>
</evidence>
<reference evidence="2" key="1">
    <citation type="submission" date="2020-02" db="EMBL/GenBank/DDBJ databases">
        <authorList>
            <person name="Meier V. D."/>
        </authorList>
    </citation>
    <scope>NUCLEOTIDE SEQUENCE</scope>
    <source>
        <strain evidence="2">AVDCRST_MAG74</strain>
    </source>
</reference>
<dbReference type="AlphaFoldDB" id="A0A6J4NG81"/>
<organism evidence="2">
    <name type="scientific">uncultured Pyrinomonadaceae bacterium</name>
    <dbReference type="NCBI Taxonomy" id="2283094"/>
    <lineage>
        <taxon>Bacteria</taxon>
        <taxon>Pseudomonadati</taxon>
        <taxon>Acidobacteriota</taxon>
        <taxon>Blastocatellia</taxon>
        <taxon>Blastocatellales</taxon>
        <taxon>Pyrinomonadaceae</taxon>
        <taxon>environmental samples</taxon>
    </lineage>
</organism>
<keyword evidence="1" id="KW-0812">Transmembrane</keyword>
<feature type="transmembrane region" description="Helical" evidence="1">
    <location>
        <begin position="30"/>
        <end position="47"/>
    </location>
</feature>
<gene>
    <name evidence="2" type="ORF">AVDCRST_MAG74-748</name>
</gene>
<keyword evidence="1" id="KW-0472">Membrane</keyword>
<dbReference type="PANTHER" id="PTHR39085:SF1">
    <property type="entry name" value="SLL0924 PROTEIN"/>
    <property type="match status" value="1"/>
</dbReference>
<dbReference type="PANTHER" id="PTHR39085">
    <property type="entry name" value="SLL0924 PROTEIN"/>
    <property type="match status" value="1"/>
</dbReference>
<evidence type="ECO:0008006" key="3">
    <source>
        <dbReference type="Google" id="ProtNLM"/>
    </source>
</evidence>
<dbReference type="EMBL" id="CADCUR010000056">
    <property type="protein sequence ID" value="CAA9387203.1"/>
    <property type="molecule type" value="Genomic_DNA"/>
</dbReference>
<dbReference type="Pfam" id="PF09988">
    <property type="entry name" value="DUF2227"/>
    <property type="match status" value="1"/>
</dbReference>
<feature type="transmembrane region" description="Helical" evidence="1">
    <location>
        <begin position="84"/>
        <end position="112"/>
    </location>
</feature>
<sequence>MPSGKTHDAITFLFVAPVFAATWKLTSSFPPALIVTVCFAFGGLMFGPDLDTHSKQYTRWSIFRYLWYPYQAFFKHRSRWSHGLIFGTFLRIVYFMGALTLLSFVPAFALAWHTGGELPNLIEFARLWSAIGEYVRADLGEYAFLYVFAGLWLGAASHTIADIAGSFVKTGRVSEFL</sequence>
<protein>
    <recommendedName>
        <fullName evidence="3">Metal-binding protein</fullName>
    </recommendedName>
</protein>